<gene>
    <name evidence="1" type="ORF">O1D97_15690</name>
</gene>
<protein>
    <submittedName>
        <fullName evidence="1">YkgJ family cysteine cluster protein</fullName>
    </submittedName>
</protein>
<dbReference type="PANTHER" id="PTHR36931:SF1">
    <property type="entry name" value="UPF0153 PROTEIN YEIW"/>
    <property type="match status" value="1"/>
</dbReference>
<dbReference type="Pfam" id="PF03692">
    <property type="entry name" value="CxxCxxCC"/>
    <property type="match status" value="1"/>
</dbReference>
<sequence length="84" mass="9178">MECRSNCGACCISPSITSFIPGMPNGKPAGVKCIHLLENMNCALFNSESRPKVCFDFNAHLETCGSNKEEAILLLTTMEKFTQC</sequence>
<evidence type="ECO:0000313" key="1">
    <source>
        <dbReference type="EMBL" id="MCZ2723017.1"/>
    </source>
</evidence>
<name>A0ABT4JY78_9GAMM</name>
<dbReference type="RefSeq" id="WP_269127111.1">
    <property type="nucleotide sequence ID" value="NZ_JAPUBN010000019.1"/>
</dbReference>
<keyword evidence="2" id="KW-1185">Reference proteome</keyword>
<organism evidence="1 2">
    <name type="scientific">Marinomonas phaeophyticola</name>
    <dbReference type="NCBI Taxonomy" id="3004091"/>
    <lineage>
        <taxon>Bacteria</taxon>
        <taxon>Pseudomonadati</taxon>
        <taxon>Pseudomonadota</taxon>
        <taxon>Gammaproteobacteria</taxon>
        <taxon>Oceanospirillales</taxon>
        <taxon>Oceanospirillaceae</taxon>
        <taxon>Marinomonas</taxon>
    </lineage>
</organism>
<dbReference type="Proteomes" id="UP001149719">
    <property type="component" value="Unassembled WGS sequence"/>
</dbReference>
<accession>A0ABT4JY78</accession>
<dbReference type="PANTHER" id="PTHR36931">
    <property type="entry name" value="UPF0153 PROTEIN YEIW"/>
    <property type="match status" value="1"/>
</dbReference>
<reference evidence="1" key="1">
    <citation type="submission" date="2022-12" db="EMBL/GenBank/DDBJ databases">
        <title>Marinomonas 15G1-11 sp. nov, isolated from marine algae.</title>
        <authorList>
            <person name="Butt M."/>
            <person name="Choi D.G."/>
            <person name="Kim J.M."/>
            <person name="Lee J.K."/>
            <person name="Baek J.H."/>
            <person name="Jeon C.O."/>
        </authorList>
    </citation>
    <scope>NUCLEOTIDE SEQUENCE</scope>
    <source>
        <strain evidence="1">15G1-11</strain>
    </source>
</reference>
<dbReference type="EMBL" id="JAPUBN010000019">
    <property type="protein sequence ID" value="MCZ2723017.1"/>
    <property type="molecule type" value="Genomic_DNA"/>
</dbReference>
<dbReference type="InterPro" id="IPR052572">
    <property type="entry name" value="UPF0153_domain"/>
</dbReference>
<dbReference type="InterPro" id="IPR005358">
    <property type="entry name" value="Puta_zinc/iron-chelating_dom"/>
</dbReference>
<evidence type="ECO:0000313" key="2">
    <source>
        <dbReference type="Proteomes" id="UP001149719"/>
    </source>
</evidence>
<comment type="caution">
    <text evidence="1">The sequence shown here is derived from an EMBL/GenBank/DDBJ whole genome shotgun (WGS) entry which is preliminary data.</text>
</comment>
<proteinExistence type="predicted"/>